<sequence length="253" mass="27656">MTEPVNEEPSRRGSRAVPSETSSERSPRSQRPSRREMRRRRQSRRRWILTGVIVLVILLIGIGASWLIRSGVFDGDDSPEASEDVSRNPSPGLDGVVATEVWPEDLEPGDCLTDFTDTESVSTIVDCDYAHDAQLVGRQILSEAETYPGADQMRTRADEFCAAIELTGSTDASVVTRVSSPSEASWNETGDRRIDCFVEAEESGTLTNSLIGQPVLDVAEDQNLSEQPSRDSNDAETTSEETSAATQEETSEG</sequence>
<protein>
    <submittedName>
        <fullName evidence="3">Septum formation family protein</fullName>
    </submittedName>
</protein>
<reference evidence="3 4" key="1">
    <citation type="submission" date="2023-03" db="EMBL/GenBank/DDBJ databases">
        <title>Complete genome sequences of several Auritidibacter ignavus strains isolated from ear infections.</title>
        <authorList>
            <person name="Baehr T."/>
            <person name="Baumhoegger A.M."/>
        </authorList>
    </citation>
    <scope>NUCLEOTIDE SEQUENCE [LARGE SCALE GENOMIC DNA]</scope>
    <source>
        <strain evidence="3 4">BABAE-6</strain>
    </source>
</reference>
<evidence type="ECO:0000256" key="2">
    <source>
        <dbReference type="SAM" id="Phobius"/>
    </source>
</evidence>
<keyword evidence="4" id="KW-1185">Reference proteome</keyword>
<name>A0AAJ6AGR0_9MICC</name>
<feature type="transmembrane region" description="Helical" evidence="2">
    <location>
        <begin position="47"/>
        <end position="68"/>
    </location>
</feature>
<proteinExistence type="predicted"/>
<dbReference type="RefSeq" id="WP_110098031.1">
    <property type="nucleotide sequence ID" value="NZ_CP122562.1"/>
</dbReference>
<dbReference type="AlphaFoldDB" id="A0AAJ6AGR0"/>
<gene>
    <name evidence="3" type="ORF">QDX21_12045</name>
</gene>
<keyword evidence="2" id="KW-0472">Membrane</keyword>
<evidence type="ECO:0000313" key="4">
    <source>
        <dbReference type="Proteomes" id="UP001224674"/>
    </source>
</evidence>
<organism evidence="3 4">
    <name type="scientific">Auritidibacter ignavus</name>
    <dbReference type="NCBI Taxonomy" id="678932"/>
    <lineage>
        <taxon>Bacteria</taxon>
        <taxon>Bacillati</taxon>
        <taxon>Actinomycetota</taxon>
        <taxon>Actinomycetes</taxon>
        <taxon>Micrococcales</taxon>
        <taxon>Micrococcaceae</taxon>
        <taxon>Auritidibacter</taxon>
    </lineage>
</organism>
<feature type="region of interest" description="Disordered" evidence="1">
    <location>
        <begin position="1"/>
        <end position="40"/>
    </location>
</feature>
<dbReference type="GeneID" id="83695753"/>
<keyword evidence="2" id="KW-1133">Transmembrane helix</keyword>
<feature type="region of interest" description="Disordered" evidence="1">
    <location>
        <begin position="217"/>
        <end position="253"/>
    </location>
</feature>
<dbReference type="EMBL" id="CP122566">
    <property type="protein sequence ID" value="WGH93005.1"/>
    <property type="molecule type" value="Genomic_DNA"/>
</dbReference>
<keyword evidence="2" id="KW-0812">Transmembrane</keyword>
<accession>A0AAJ6AGR0</accession>
<dbReference type="Proteomes" id="UP001224674">
    <property type="component" value="Chromosome"/>
</dbReference>
<evidence type="ECO:0000313" key="3">
    <source>
        <dbReference type="EMBL" id="WGH93005.1"/>
    </source>
</evidence>
<evidence type="ECO:0000256" key="1">
    <source>
        <dbReference type="SAM" id="MobiDB-lite"/>
    </source>
</evidence>
<feature type="compositionally biased region" description="Low complexity" evidence="1">
    <location>
        <begin position="240"/>
        <end position="253"/>
    </location>
</feature>